<protein>
    <submittedName>
        <fullName evidence="1">Uncharacterized protein</fullName>
    </submittedName>
</protein>
<name>A0ABV8C9H6_9PSEU</name>
<keyword evidence="2" id="KW-1185">Reference proteome</keyword>
<accession>A0ABV8C9H6</accession>
<evidence type="ECO:0000313" key="1">
    <source>
        <dbReference type="EMBL" id="MFC3898559.1"/>
    </source>
</evidence>
<evidence type="ECO:0000313" key="2">
    <source>
        <dbReference type="Proteomes" id="UP001595690"/>
    </source>
</evidence>
<dbReference type="RefSeq" id="WP_382380178.1">
    <property type="nucleotide sequence ID" value="NZ_JBHRZI010000056.1"/>
</dbReference>
<proteinExistence type="predicted"/>
<comment type="caution">
    <text evidence="1">The sequence shown here is derived from an EMBL/GenBank/DDBJ whole genome shotgun (WGS) entry which is preliminary data.</text>
</comment>
<organism evidence="1 2">
    <name type="scientific">Lentzea rhizosphaerae</name>
    <dbReference type="NCBI Taxonomy" id="2041025"/>
    <lineage>
        <taxon>Bacteria</taxon>
        <taxon>Bacillati</taxon>
        <taxon>Actinomycetota</taxon>
        <taxon>Actinomycetes</taxon>
        <taxon>Pseudonocardiales</taxon>
        <taxon>Pseudonocardiaceae</taxon>
        <taxon>Lentzea</taxon>
    </lineage>
</organism>
<dbReference type="EMBL" id="JBHRZI010000056">
    <property type="protein sequence ID" value="MFC3898559.1"/>
    <property type="molecule type" value="Genomic_DNA"/>
</dbReference>
<sequence length="54" mass="6077">MIADEPQDGELRFNPPAELPVLTREASRILLDILIRVTEVEALDGPRERGMDDC</sequence>
<reference evidence="2" key="1">
    <citation type="journal article" date="2019" name="Int. J. Syst. Evol. Microbiol.">
        <title>The Global Catalogue of Microorganisms (GCM) 10K type strain sequencing project: providing services to taxonomists for standard genome sequencing and annotation.</title>
        <authorList>
            <consortium name="The Broad Institute Genomics Platform"/>
            <consortium name="The Broad Institute Genome Sequencing Center for Infectious Disease"/>
            <person name="Wu L."/>
            <person name="Ma J."/>
        </authorList>
    </citation>
    <scope>NUCLEOTIDE SEQUENCE [LARGE SCALE GENOMIC DNA]</scope>
    <source>
        <strain evidence="2">CGMCC 4.7405</strain>
    </source>
</reference>
<dbReference type="Proteomes" id="UP001595690">
    <property type="component" value="Unassembled WGS sequence"/>
</dbReference>
<gene>
    <name evidence="1" type="ORF">ACFOWZ_44430</name>
</gene>